<dbReference type="EMBL" id="MDHN01000013">
    <property type="protein sequence ID" value="OFC71564.1"/>
    <property type="molecule type" value="Genomic_DNA"/>
</dbReference>
<dbReference type="CDD" id="cd00082">
    <property type="entry name" value="HisKA"/>
    <property type="match status" value="1"/>
</dbReference>
<dbReference type="Gene3D" id="3.30.565.10">
    <property type="entry name" value="Histidine kinase-like ATPase, C-terminal domain"/>
    <property type="match status" value="1"/>
</dbReference>
<dbReference type="InterPro" id="IPR035965">
    <property type="entry name" value="PAS-like_dom_sf"/>
</dbReference>
<evidence type="ECO:0000256" key="2">
    <source>
        <dbReference type="ARBA" id="ARBA00012438"/>
    </source>
</evidence>
<dbReference type="Proteomes" id="UP000175691">
    <property type="component" value="Unassembled WGS sequence"/>
</dbReference>
<dbReference type="SUPFAM" id="SSF55874">
    <property type="entry name" value="ATPase domain of HSP90 chaperone/DNA topoisomerase II/histidine kinase"/>
    <property type="match status" value="1"/>
</dbReference>
<evidence type="ECO:0000259" key="5">
    <source>
        <dbReference type="PROSITE" id="PS50109"/>
    </source>
</evidence>
<reference evidence="6 7" key="1">
    <citation type="submission" date="2016-08" db="EMBL/GenBank/DDBJ databases">
        <authorList>
            <person name="Seilhamer J.J."/>
        </authorList>
    </citation>
    <scope>NUCLEOTIDE SEQUENCE [LARGE SCALE GENOMIC DNA]</scope>
    <source>
        <strain evidence="6 7">KCTC 42603</strain>
    </source>
</reference>
<dbReference type="PANTHER" id="PTHR43065:SF42">
    <property type="entry name" value="TWO-COMPONENT SENSOR PPRA"/>
    <property type="match status" value="1"/>
</dbReference>
<dbReference type="InterPro" id="IPR036890">
    <property type="entry name" value="HATPase_C_sf"/>
</dbReference>
<evidence type="ECO:0000313" key="7">
    <source>
        <dbReference type="Proteomes" id="UP000175691"/>
    </source>
</evidence>
<dbReference type="InterPro" id="IPR003661">
    <property type="entry name" value="HisK_dim/P_dom"/>
</dbReference>
<keyword evidence="4" id="KW-0175">Coiled coil</keyword>
<dbReference type="Pfam" id="PF02518">
    <property type="entry name" value="HATPase_c"/>
    <property type="match status" value="1"/>
</dbReference>
<comment type="caution">
    <text evidence="6">The sequence shown here is derived from an EMBL/GenBank/DDBJ whole genome shotgun (WGS) entry which is preliminary data.</text>
</comment>
<dbReference type="AlphaFoldDB" id="A0A1E7ZDN2"/>
<dbReference type="InterPro" id="IPR004358">
    <property type="entry name" value="Sig_transdc_His_kin-like_C"/>
</dbReference>
<dbReference type="SUPFAM" id="SSF47384">
    <property type="entry name" value="Homodimeric domain of signal transducing histidine kinase"/>
    <property type="match status" value="1"/>
</dbReference>
<comment type="catalytic activity">
    <reaction evidence="1">
        <text>ATP + protein L-histidine = ADP + protein N-phospho-L-histidine.</text>
        <dbReference type="EC" id="2.7.13.3"/>
    </reaction>
</comment>
<feature type="coiled-coil region" evidence="4">
    <location>
        <begin position="161"/>
        <end position="191"/>
    </location>
</feature>
<dbReference type="Gene3D" id="1.10.287.130">
    <property type="match status" value="1"/>
</dbReference>
<feature type="domain" description="Histidine kinase" evidence="5">
    <location>
        <begin position="200"/>
        <end position="438"/>
    </location>
</feature>
<organism evidence="6 7">
    <name type="scientific">Alteromonas confluentis</name>
    <dbReference type="NCBI Taxonomy" id="1656094"/>
    <lineage>
        <taxon>Bacteria</taxon>
        <taxon>Pseudomonadati</taxon>
        <taxon>Pseudomonadota</taxon>
        <taxon>Gammaproteobacteria</taxon>
        <taxon>Alteromonadales</taxon>
        <taxon>Alteromonadaceae</taxon>
        <taxon>Alteromonas/Salinimonas group</taxon>
        <taxon>Alteromonas</taxon>
    </lineage>
</organism>
<gene>
    <name evidence="6" type="ORF">BFC18_07465</name>
</gene>
<dbReference type="GO" id="GO:0000155">
    <property type="term" value="F:phosphorelay sensor kinase activity"/>
    <property type="evidence" value="ECO:0007669"/>
    <property type="project" value="InterPro"/>
</dbReference>
<keyword evidence="7" id="KW-1185">Reference proteome</keyword>
<sequence length="442" mass="48684">MTNEHEVDNEQAIQADVAWVDVIHKMDEAYADLVRSQVELESKNVELEEAQRYFDSVQSSMNDVLIVCDNHGKIDGVNRALSEFTDEDSPSLLGTPVEELISCPGVPLLPLLKQVDSKHIERDVDVVLHGSFGDVPLSVNCSPRINHRGRKVGVVLVGRPVGELQRAYKELNEAHAELQLAQQRLVQSEKMASLGRLVAGVAHELNNPISFVYGNMHVLQRYTNKLRTYFDAVSEGATREDLRDMRSQMRLDKAIKDLDSLVEGTMEGAVRVKEIVDDLRQFSSTQASAKAAFDIVHVIRTAAHWIVKESKFSVDITYQLPPKLDAWGHAGQIHQVVVNLVQNAFDAMADSEIRSLILSAEPCHQGVLVTLKDSGPGISETDAPNLFEPFFTTKPVGKGTGLGLSISYGIIAEHHGELSIINHEQGGALARLWLPGPGEDDA</sequence>
<name>A0A1E7ZDN2_9ALTE</name>
<dbReference type="Pfam" id="PF08448">
    <property type="entry name" value="PAS_4"/>
    <property type="match status" value="1"/>
</dbReference>
<dbReference type="OrthoDB" id="7052769at2"/>
<dbReference type="PROSITE" id="PS50109">
    <property type="entry name" value="HIS_KIN"/>
    <property type="match status" value="1"/>
</dbReference>
<dbReference type="STRING" id="1656094.BFC18_07465"/>
<evidence type="ECO:0000256" key="4">
    <source>
        <dbReference type="SAM" id="Coils"/>
    </source>
</evidence>
<dbReference type="SMART" id="SM00387">
    <property type="entry name" value="HATPase_c"/>
    <property type="match status" value="1"/>
</dbReference>
<keyword evidence="6" id="KW-0808">Transferase</keyword>
<dbReference type="Pfam" id="PF00512">
    <property type="entry name" value="HisKA"/>
    <property type="match status" value="1"/>
</dbReference>
<accession>A0A1E7ZDN2</accession>
<evidence type="ECO:0000313" key="6">
    <source>
        <dbReference type="EMBL" id="OFC71564.1"/>
    </source>
</evidence>
<dbReference type="SUPFAM" id="SSF55785">
    <property type="entry name" value="PYP-like sensor domain (PAS domain)"/>
    <property type="match status" value="1"/>
</dbReference>
<dbReference type="InterPro" id="IPR005467">
    <property type="entry name" value="His_kinase_dom"/>
</dbReference>
<dbReference type="InterPro" id="IPR036097">
    <property type="entry name" value="HisK_dim/P_sf"/>
</dbReference>
<protein>
    <recommendedName>
        <fullName evidence="2">histidine kinase</fullName>
        <ecNumber evidence="2">2.7.13.3</ecNumber>
    </recommendedName>
</protein>
<evidence type="ECO:0000256" key="3">
    <source>
        <dbReference type="ARBA" id="ARBA00022553"/>
    </source>
</evidence>
<dbReference type="InterPro" id="IPR013656">
    <property type="entry name" value="PAS_4"/>
</dbReference>
<dbReference type="InterPro" id="IPR003594">
    <property type="entry name" value="HATPase_dom"/>
</dbReference>
<dbReference type="CDD" id="cd00130">
    <property type="entry name" value="PAS"/>
    <property type="match status" value="1"/>
</dbReference>
<evidence type="ECO:0000256" key="1">
    <source>
        <dbReference type="ARBA" id="ARBA00000085"/>
    </source>
</evidence>
<keyword evidence="3" id="KW-0597">Phosphoprotein</keyword>
<dbReference type="PRINTS" id="PR00344">
    <property type="entry name" value="BCTRLSENSOR"/>
</dbReference>
<dbReference type="PANTHER" id="PTHR43065">
    <property type="entry name" value="SENSOR HISTIDINE KINASE"/>
    <property type="match status" value="1"/>
</dbReference>
<dbReference type="EC" id="2.7.13.3" evidence="2"/>
<dbReference type="Gene3D" id="3.30.450.20">
    <property type="entry name" value="PAS domain"/>
    <property type="match status" value="1"/>
</dbReference>
<dbReference type="SMART" id="SM00388">
    <property type="entry name" value="HisKA"/>
    <property type="match status" value="1"/>
</dbReference>
<keyword evidence="6" id="KW-0418">Kinase</keyword>
<dbReference type="InterPro" id="IPR000014">
    <property type="entry name" value="PAS"/>
</dbReference>
<dbReference type="RefSeq" id="WP_070124432.1">
    <property type="nucleotide sequence ID" value="NZ_MDHN01000013.1"/>
</dbReference>
<proteinExistence type="predicted"/>